<gene>
    <name evidence="3" type="ORF">N7541_008471</name>
</gene>
<dbReference type="InterPro" id="IPR036928">
    <property type="entry name" value="AS_sf"/>
</dbReference>
<dbReference type="Gene3D" id="3.90.1300.10">
    <property type="entry name" value="Amidase signature (AS) domain"/>
    <property type="match status" value="1"/>
</dbReference>
<evidence type="ECO:0000313" key="4">
    <source>
        <dbReference type="Proteomes" id="UP001148299"/>
    </source>
</evidence>
<evidence type="ECO:0000313" key="3">
    <source>
        <dbReference type="EMBL" id="KAJ5350744.1"/>
    </source>
</evidence>
<protein>
    <submittedName>
        <fullName evidence="3">Amidase</fullName>
    </submittedName>
</protein>
<comment type="caution">
    <text evidence="3">The sequence shown here is derived from an EMBL/GenBank/DDBJ whole genome shotgun (WGS) entry which is preliminary data.</text>
</comment>
<dbReference type="PANTHER" id="PTHR42678">
    <property type="entry name" value="AMIDASE"/>
    <property type="match status" value="1"/>
</dbReference>
<feature type="region of interest" description="Disordered" evidence="1">
    <location>
        <begin position="1"/>
        <end position="84"/>
    </location>
</feature>
<evidence type="ECO:0000259" key="2">
    <source>
        <dbReference type="Pfam" id="PF01425"/>
    </source>
</evidence>
<dbReference type="InterPro" id="IPR023631">
    <property type="entry name" value="Amidase_dom"/>
</dbReference>
<accession>A0A9W9R1D2</accession>
<feature type="compositionally biased region" description="Low complexity" evidence="1">
    <location>
        <begin position="62"/>
        <end position="81"/>
    </location>
</feature>
<dbReference type="EMBL" id="JAPZBR010000006">
    <property type="protein sequence ID" value="KAJ5350744.1"/>
    <property type="molecule type" value="Genomic_DNA"/>
</dbReference>
<feature type="compositionally biased region" description="Basic residues" evidence="1">
    <location>
        <begin position="46"/>
        <end position="61"/>
    </location>
</feature>
<feature type="domain" description="Amidase" evidence="2">
    <location>
        <begin position="77"/>
        <end position="478"/>
    </location>
</feature>
<evidence type="ECO:0000256" key="1">
    <source>
        <dbReference type="SAM" id="MobiDB-lite"/>
    </source>
</evidence>
<feature type="non-terminal residue" evidence="3">
    <location>
        <position position="504"/>
    </location>
</feature>
<dbReference type="Proteomes" id="UP001148299">
    <property type="component" value="Unassembled WGS sequence"/>
</dbReference>
<dbReference type="Pfam" id="PF01425">
    <property type="entry name" value="Amidase"/>
    <property type="match status" value="1"/>
</dbReference>
<dbReference type="AlphaFoldDB" id="A0A9W9R1D2"/>
<reference evidence="3" key="1">
    <citation type="submission" date="2022-12" db="EMBL/GenBank/DDBJ databases">
        <authorList>
            <person name="Petersen C."/>
        </authorList>
    </citation>
    <scope>NUCLEOTIDE SEQUENCE</scope>
    <source>
        <strain evidence="3">IBT 35675</strain>
    </source>
</reference>
<dbReference type="SUPFAM" id="SSF75304">
    <property type="entry name" value="Amidase signature (AS) enzymes"/>
    <property type="match status" value="1"/>
</dbReference>
<keyword evidence="4" id="KW-1185">Reference proteome</keyword>
<reference evidence="3" key="2">
    <citation type="journal article" date="2023" name="IMA Fungus">
        <title>Comparative genomic study of the Penicillium genus elucidates a diverse pangenome and 15 lateral gene transfer events.</title>
        <authorList>
            <person name="Petersen C."/>
            <person name="Sorensen T."/>
            <person name="Nielsen M.R."/>
            <person name="Sondergaard T.E."/>
            <person name="Sorensen J.L."/>
            <person name="Fitzpatrick D.A."/>
            <person name="Frisvad J.C."/>
            <person name="Nielsen K.L."/>
        </authorList>
    </citation>
    <scope>NUCLEOTIDE SEQUENCE</scope>
    <source>
        <strain evidence="3">IBT 35675</strain>
    </source>
</reference>
<dbReference type="PANTHER" id="PTHR42678:SF5">
    <property type="entry name" value="GLUTAMYL-TRNA(GLN) AMIDOTRANSFERASE SUBUNIT A"/>
    <property type="match status" value="1"/>
</dbReference>
<proteinExistence type="predicted"/>
<name>A0A9W9R1D2_PENBR</name>
<organism evidence="3 4">
    <name type="scientific">Penicillium brevicompactum</name>
    <dbReference type="NCBI Taxonomy" id="5074"/>
    <lineage>
        <taxon>Eukaryota</taxon>
        <taxon>Fungi</taxon>
        <taxon>Dikarya</taxon>
        <taxon>Ascomycota</taxon>
        <taxon>Pezizomycotina</taxon>
        <taxon>Eurotiomycetes</taxon>
        <taxon>Eurotiomycetidae</taxon>
        <taxon>Eurotiales</taxon>
        <taxon>Aspergillaceae</taxon>
        <taxon>Penicillium</taxon>
    </lineage>
</organism>
<sequence>FQNAQNDRYDRDDHIQIPQSSHRRPLPRPSPNNHLPHLNHPPRPNPQKHHNNQPNRKHRSNSKNNPNNSPQLPKLPSPSHSIPIILKDNYTTPTLPTTAGVKALTITTNTQSTILTRLKAAGAIIIGKANLHEFALQGITLSSVLGQTLNPYDTSRTPGGSSGGTAAAIAARFALAGCGTDTVNSLRSPASACGIVGFRPSTSRIPTDGIVPVSLTQDTAGPMATCVADTRILYRVMAGLPVSISQSSESPPPPENSRRMRVGILESFFGTKGLEGAEAKAENEIVQSVIRNALESMAKDIELVSIPESSHPDWSFRTLASKGDTQAFEFKHCLDTFLQSDDVDSGYRSLESIARSGLYSREAVTEVFSASLEEPERYSVDSAEYLERLGYIEGVRGCVESCFEEFGVDAFVYPHQRQFPVRIGGRRQDGRNGILAALTGRPAICIPAGRSPRSETAPMGIPIGIEFMGKRWGEDDLLDLAERVERILQVKQVPDIRIFEKAEE</sequence>